<reference evidence="4 5" key="1">
    <citation type="submission" date="2023-01" db="EMBL/GenBank/DDBJ databases">
        <authorList>
            <person name="Kreplak J."/>
        </authorList>
    </citation>
    <scope>NUCLEOTIDE SEQUENCE [LARGE SCALE GENOMIC DNA]</scope>
</reference>
<keyword evidence="3" id="KW-0472">Membrane</keyword>
<feature type="transmembrane region" description="Helical" evidence="3">
    <location>
        <begin position="15"/>
        <end position="36"/>
    </location>
</feature>
<accession>A0AAV0YZJ9</accession>
<dbReference type="AlphaFoldDB" id="A0AAV0YZJ9"/>
<dbReference type="Proteomes" id="UP001157006">
    <property type="component" value="Chromosome 1L"/>
</dbReference>
<protein>
    <submittedName>
        <fullName evidence="4">Uncharacterized protein</fullName>
    </submittedName>
</protein>
<evidence type="ECO:0000256" key="2">
    <source>
        <dbReference type="SAM" id="MobiDB-lite"/>
    </source>
</evidence>
<organism evidence="4 5">
    <name type="scientific">Vicia faba</name>
    <name type="common">Broad bean</name>
    <name type="synonym">Faba vulgaris</name>
    <dbReference type="NCBI Taxonomy" id="3906"/>
    <lineage>
        <taxon>Eukaryota</taxon>
        <taxon>Viridiplantae</taxon>
        <taxon>Streptophyta</taxon>
        <taxon>Embryophyta</taxon>
        <taxon>Tracheophyta</taxon>
        <taxon>Spermatophyta</taxon>
        <taxon>Magnoliopsida</taxon>
        <taxon>eudicotyledons</taxon>
        <taxon>Gunneridae</taxon>
        <taxon>Pentapetalae</taxon>
        <taxon>rosids</taxon>
        <taxon>fabids</taxon>
        <taxon>Fabales</taxon>
        <taxon>Fabaceae</taxon>
        <taxon>Papilionoideae</taxon>
        <taxon>50 kb inversion clade</taxon>
        <taxon>NPAAA clade</taxon>
        <taxon>Hologalegina</taxon>
        <taxon>IRL clade</taxon>
        <taxon>Fabeae</taxon>
        <taxon>Vicia</taxon>
    </lineage>
</organism>
<keyword evidence="5" id="KW-1185">Reference proteome</keyword>
<keyword evidence="1" id="KW-0175">Coiled coil</keyword>
<name>A0AAV0YZJ9_VICFA</name>
<evidence type="ECO:0000256" key="3">
    <source>
        <dbReference type="SAM" id="Phobius"/>
    </source>
</evidence>
<evidence type="ECO:0000313" key="4">
    <source>
        <dbReference type="EMBL" id="CAI8591449.1"/>
    </source>
</evidence>
<evidence type="ECO:0000256" key="1">
    <source>
        <dbReference type="SAM" id="Coils"/>
    </source>
</evidence>
<keyword evidence="3" id="KW-1133">Transmembrane helix</keyword>
<gene>
    <name evidence="4" type="ORF">VFH_I488200</name>
</gene>
<feature type="region of interest" description="Disordered" evidence="2">
    <location>
        <begin position="137"/>
        <end position="167"/>
    </location>
</feature>
<feature type="coiled-coil region" evidence="1">
    <location>
        <begin position="84"/>
        <end position="111"/>
    </location>
</feature>
<dbReference type="EMBL" id="OX451736">
    <property type="protein sequence ID" value="CAI8591449.1"/>
    <property type="molecule type" value="Genomic_DNA"/>
</dbReference>
<sequence length="167" mass="19299">MLRNLLGTMKGHVDYLYVVLFILIGHSSVSAIVVLLPQRSDRKSFPQPYFERLDRKSFPQAYFGIVVVSLVTLHYLGMSLGFFTLYWEKEKQQLEREIEKKKHQQTLVKSNKTPSTLRLRPSVQPLIRCISALSRSRPHQTCSDRPLTSYMSSHTEPPPPEGRDQDL</sequence>
<evidence type="ECO:0000313" key="5">
    <source>
        <dbReference type="Proteomes" id="UP001157006"/>
    </source>
</evidence>
<proteinExistence type="predicted"/>
<keyword evidence="3" id="KW-0812">Transmembrane</keyword>
<feature type="transmembrane region" description="Helical" evidence="3">
    <location>
        <begin position="61"/>
        <end position="87"/>
    </location>
</feature>